<reference evidence="2 3" key="1">
    <citation type="submission" date="2020-08" db="EMBL/GenBank/DDBJ databases">
        <title>Genomic Encyclopedia of Type Strains, Phase IV (KMG-IV): sequencing the most valuable type-strain genomes for metagenomic binning, comparative biology and taxonomic classification.</title>
        <authorList>
            <person name="Goeker M."/>
        </authorList>
    </citation>
    <scope>NUCLEOTIDE SEQUENCE [LARGE SCALE GENOMIC DNA]</scope>
    <source>
        <strain evidence="2 3">DSM 12251</strain>
    </source>
</reference>
<accession>A0A7W7YKB8</accession>
<evidence type="ECO:0000313" key="2">
    <source>
        <dbReference type="EMBL" id="MBB5037657.1"/>
    </source>
</evidence>
<name>A0A7W7YKB8_9BACT</name>
<dbReference type="AlphaFoldDB" id="A0A7W7YKB8"/>
<evidence type="ECO:0000256" key="1">
    <source>
        <dbReference type="SAM" id="MobiDB-lite"/>
    </source>
</evidence>
<sequence>MEPAPHSAEVQGLADLSRVPPGRLPKRISGDSPDRGFSVLRTFTPGYPLSPLQGGGEAYRSEQFRAL</sequence>
<evidence type="ECO:0000313" key="3">
    <source>
        <dbReference type="Proteomes" id="UP000534294"/>
    </source>
</evidence>
<organism evidence="2 3">
    <name type="scientific">Prosthecobacter dejongeii</name>
    <dbReference type="NCBI Taxonomy" id="48465"/>
    <lineage>
        <taxon>Bacteria</taxon>
        <taxon>Pseudomonadati</taxon>
        <taxon>Verrucomicrobiota</taxon>
        <taxon>Verrucomicrobiia</taxon>
        <taxon>Verrucomicrobiales</taxon>
        <taxon>Verrucomicrobiaceae</taxon>
        <taxon>Prosthecobacter</taxon>
    </lineage>
</organism>
<dbReference type="Proteomes" id="UP000534294">
    <property type="component" value="Unassembled WGS sequence"/>
</dbReference>
<dbReference type="RefSeq" id="WP_184207746.1">
    <property type="nucleotide sequence ID" value="NZ_JACHIF010000003.1"/>
</dbReference>
<keyword evidence="3" id="KW-1185">Reference proteome</keyword>
<dbReference type="EMBL" id="JACHIF010000003">
    <property type="protein sequence ID" value="MBB5037657.1"/>
    <property type="molecule type" value="Genomic_DNA"/>
</dbReference>
<feature type="region of interest" description="Disordered" evidence="1">
    <location>
        <begin position="1"/>
        <end position="36"/>
    </location>
</feature>
<comment type="caution">
    <text evidence="2">The sequence shown here is derived from an EMBL/GenBank/DDBJ whole genome shotgun (WGS) entry which is preliminary data.</text>
</comment>
<gene>
    <name evidence="2" type="ORF">HNQ64_001906</name>
</gene>
<protein>
    <submittedName>
        <fullName evidence="2">Uncharacterized protein</fullName>
    </submittedName>
</protein>
<proteinExistence type="predicted"/>